<accession>A0ACB8V4Z9</accession>
<protein>
    <submittedName>
        <fullName evidence="1">Uncharacterized protein</fullName>
    </submittedName>
</protein>
<proteinExistence type="predicted"/>
<comment type="caution">
    <text evidence="1">The sequence shown here is derived from an EMBL/GenBank/DDBJ whole genome shotgun (WGS) entry which is preliminary data.</text>
</comment>
<reference evidence="1" key="1">
    <citation type="journal article" date="2022" name="bioRxiv">
        <title>Population genetic analysis of Ophidiomyces ophidiicola, the causative agent of snake fungal disease, indicates recent introductions to the USA.</title>
        <authorList>
            <person name="Ladner J.T."/>
            <person name="Palmer J.M."/>
            <person name="Ettinger C.L."/>
            <person name="Stajich J.E."/>
            <person name="Farrell T.M."/>
            <person name="Glorioso B.M."/>
            <person name="Lawson B."/>
            <person name="Price S.J."/>
            <person name="Stengle A.G."/>
            <person name="Grear D.A."/>
            <person name="Lorch J.M."/>
        </authorList>
    </citation>
    <scope>NUCLEOTIDE SEQUENCE</scope>
    <source>
        <strain evidence="1">NWHC 24266-5</strain>
    </source>
</reference>
<sequence>MEPAGEKGKQAVPKFSSFKPKLPLQAVATEHHQEKHRDDKGARERDAAQGSQKSRHGRRHAHPKESKDSDKLAPPEHPRVPERSIEYRERSQLASDIFKIDRKGDRYNVEYGAPHKYDIPLYRRLGAGRVLGLRSNYVIDHESSMGNKIVIHMSGSGRTDIDRQRFNTSAWRQASKYKDFRRVRPSVPAQAGAELQQNFIPLSSSGSRKRRKVENSLYYDVDFPDYRSLEGKAKPPQESAFDMDLTSDSDLESEGQAARQQNSKLSVHVSAHPEDVSGWLDLIDHQENLVGVADSEGRRTFTSAERRSIADVKISIYEKALTKVSSSAPRDRLILGMMEEGAQVWDTKTLSNNWKNILQSNAGYISLWVKYLDFQQTRFTSFTYENCRSILLECLHIIRTSRDNDKRDIIHIYILLRLSLFMREAGYQEHAVAMWQAILEFNFCRPPDLSTTYDAISSFSDFWDGEGARLGEANARGWDAAGHEPPTAKAAPPPGTVDTAAIFDSWIKVEQNLMHHSCLPARTQDEVQEDDPYQVILSSDISEFLAIFSEDVSDLLLDAFLLFCRLPPQSSGKNPDTLSQWCEDPFIRNLILDQSDIPAQWLESISSGPENHESATPILLPYSNFANNEDTMFSDASSWYSAFLSWKNTYADNAGIIDARWARQTLRHLVGRTPTNDALAKYSIGLEYACNPDNATKYAKSLLRKRPLSVELYNTYALVESRRGQDAAAEKVWMTTLSMNNSFSEDAKRDFVLLWRSWLWELLTKQDIHKAIQLLRAMPDTSIDAEQLSEKAQQAADLSPAELLKIRRILVDSRDHGLSFRKPLEFVSSTDCLAVLAYLKQGRDIDSALQTYRDAEERLAANNLAQAHMSELLHQSKARLLWHHTSSTRRYKLALIREELSRSLALFPHNTIFLSLFAYNESRFRTDDRVRDVLRHHIAPPHQASGKTTAQPPLTPHFFSIYSELHRGVSTGSTAHSARAAFETAVGSSGGQCSAALWKLYILFELALGHRRRARDVFYRAIRSCPWAKALVLLAFEEPGLREEMGFGELRKVWNVLVEKGLRVHVDLEDVLDEMDDERREAERAPIVLPDDRSSNDEM</sequence>
<name>A0ACB8V4Z9_9EURO</name>
<gene>
    <name evidence="1" type="ORF">LOY88_000727</name>
</gene>
<evidence type="ECO:0000313" key="1">
    <source>
        <dbReference type="EMBL" id="KAI2392342.1"/>
    </source>
</evidence>
<organism evidence="1">
    <name type="scientific">Ophidiomyces ophidiicola</name>
    <dbReference type="NCBI Taxonomy" id="1387563"/>
    <lineage>
        <taxon>Eukaryota</taxon>
        <taxon>Fungi</taxon>
        <taxon>Dikarya</taxon>
        <taxon>Ascomycota</taxon>
        <taxon>Pezizomycotina</taxon>
        <taxon>Eurotiomycetes</taxon>
        <taxon>Eurotiomycetidae</taxon>
        <taxon>Onygenales</taxon>
        <taxon>Onygenaceae</taxon>
        <taxon>Ophidiomyces</taxon>
    </lineage>
</organism>
<dbReference type="EMBL" id="JALBCA010000007">
    <property type="protein sequence ID" value="KAI2392342.1"/>
    <property type="molecule type" value="Genomic_DNA"/>
</dbReference>